<keyword evidence="5 7" id="KW-1133">Transmembrane helix</keyword>
<evidence type="ECO:0000313" key="9">
    <source>
        <dbReference type="EMBL" id="GBF90233.1"/>
    </source>
</evidence>
<feature type="compositionally biased region" description="Gly residues" evidence="8">
    <location>
        <begin position="16"/>
        <end position="25"/>
    </location>
</feature>
<keyword evidence="2 7" id="KW-0337">GPI-anchor biosynthesis</keyword>
<gene>
    <name evidence="9" type="ORF">Rsub_03366</name>
</gene>
<dbReference type="GO" id="GO:0016788">
    <property type="term" value="F:hydrolase activity, acting on ester bonds"/>
    <property type="evidence" value="ECO:0007669"/>
    <property type="project" value="TreeGrafter"/>
</dbReference>
<comment type="function">
    <text evidence="7">Involved in the lipid remodeling steps of GPI-anchor maturation.</text>
</comment>
<dbReference type="GO" id="GO:0005789">
    <property type="term" value="C:endoplasmic reticulum membrane"/>
    <property type="evidence" value="ECO:0007669"/>
    <property type="project" value="TreeGrafter"/>
</dbReference>
<evidence type="ECO:0000256" key="3">
    <source>
        <dbReference type="ARBA" id="ARBA00022692"/>
    </source>
</evidence>
<dbReference type="PANTHER" id="PTHR13148:SF0">
    <property type="entry name" value="POST-GPI ATTACHMENT TO PROTEINS FACTOR 3"/>
    <property type="match status" value="1"/>
</dbReference>
<dbReference type="Proteomes" id="UP000247498">
    <property type="component" value="Unassembled WGS sequence"/>
</dbReference>
<feature type="region of interest" description="Disordered" evidence="8">
    <location>
        <begin position="1"/>
        <end position="36"/>
    </location>
</feature>
<sequence length="444" mass="45288">MITRRRTACSCSCNGSSGGGGGGSSGATSPPRRAPDRATRPLLRLIALLLLARCAAASEGDASPEYRDCVASCEHSGCLPPRLRRWNPTAGGGEGGGEGACRIACPANAAAYAPPLALRLARWDCAADCAYHCMWAIEARRRAAGELTVWKYGGKWPFLRVAGMQEAASVAFSIANLAAHAAGLRRFAAALRAAAPGGEAAAGKPAPAAYPYAWAWLLYGAASLNAWVWSAVFHTRDTRLTERLDYFSADALVAAGLLVVAVRAARLARPSAAAAPAAAAGLGLAWHVRYMAFVKFDYGYNMKVCIAAGVATAAAWVVWAAASRHPARRRLFQFVAAVHAAMALEVLDFPPIGGLLDAHALWHAVTAPLTPLWYDFMCADVAFIAAGGGGGGVGGSTSGGGSAAAAAAAAVAAGPGAPSPTPGGGGGGGRRRAVAAGETPKREL</sequence>
<evidence type="ECO:0000256" key="5">
    <source>
        <dbReference type="ARBA" id="ARBA00022989"/>
    </source>
</evidence>
<comment type="caution">
    <text evidence="7">Lacks conserved residue(s) required for the propagation of feature annotation.</text>
</comment>
<dbReference type="Pfam" id="PF04080">
    <property type="entry name" value="Per1"/>
    <property type="match status" value="1"/>
</dbReference>
<evidence type="ECO:0000256" key="1">
    <source>
        <dbReference type="ARBA" id="ARBA00004127"/>
    </source>
</evidence>
<comment type="caution">
    <text evidence="9">The sequence shown here is derived from an EMBL/GenBank/DDBJ whole genome shotgun (WGS) entry which is preliminary data.</text>
</comment>
<keyword evidence="7" id="KW-0333">Golgi apparatus</keyword>
<comment type="subcellular location">
    <subcellularLocation>
        <location evidence="1">Endomembrane system</location>
        <topology evidence="1">Multi-pass membrane protein</topology>
    </subcellularLocation>
    <subcellularLocation>
        <location evidence="7">Golgi apparatus membrane</location>
        <topology evidence="7">Multi-pass membrane protein</topology>
    </subcellularLocation>
</comment>
<feature type="transmembrane region" description="Helical" evidence="7">
    <location>
        <begin position="246"/>
        <end position="265"/>
    </location>
</feature>
<protein>
    <recommendedName>
        <fullName evidence="7">Post-GPI attachment to proteins factor 3</fullName>
    </recommendedName>
</protein>
<evidence type="ECO:0000256" key="8">
    <source>
        <dbReference type="SAM" id="MobiDB-lite"/>
    </source>
</evidence>
<keyword evidence="4" id="KW-0732">Signal</keyword>
<evidence type="ECO:0000256" key="4">
    <source>
        <dbReference type="ARBA" id="ARBA00022729"/>
    </source>
</evidence>
<evidence type="ECO:0000256" key="7">
    <source>
        <dbReference type="RuleBase" id="RU365066"/>
    </source>
</evidence>
<dbReference type="FunCoup" id="A0A2V0NXD8">
    <property type="interactions" value="1749"/>
</dbReference>
<feature type="transmembrane region" description="Helical" evidence="7">
    <location>
        <begin position="213"/>
        <end position="234"/>
    </location>
</feature>
<keyword evidence="6 7" id="KW-0472">Membrane</keyword>
<dbReference type="OrthoDB" id="419770at2759"/>
<feature type="transmembrane region" description="Helical" evidence="7">
    <location>
        <begin position="300"/>
        <end position="322"/>
    </location>
</feature>
<accession>A0A2V0NXD8</accession>
<proteinExistence type="inferred from homology"/>
<reference evidence="9 10" key="1">
    <citation type="journal article" date="2018" name="Sci. Rep.">
        <title>Raphidocelis subcapitata (=Pseudokirchneriella subcapitata) provides an insight into genome evolution and environmental adaptations in the Sphaeropleales.</title>
        <authorList>
            <person name="Suzuki S."/>
            <person name="Yamaguchi H."/>
            <person name="Nakajima N."/>
            <person name="Kawachi M."/>
        </authorList>
    </citation>
    <scope>NUCLEOTIDE SEQUENCE [LARGE SCALE GENOMIC DNA]</scope>
    <source>
        <strain evidence="9 10">NIES-35</strain>
    </source>
</reference>
<name>A0A2V0NXD8_9CHLO</name>
<evidence type="ECO:0000256" key="6">
    <source>
        <dbReference type="ARBA" id="ARBA00023136"/>
    </source>
</evidence>
<dbReference type="AlphaFoldDB" id="A0A2V0NXD8"/>
<dbReference type="GO" id="GO:0006506">
    <property type="term" value="P:GPI anchor biosynthetic process"/>
    <property type="evidence" value="ECO:0007669"/>
    <property type="project" value="UniProtKB-KW"/>
</dbReference>
<dbReference type="GO" id="GO:0000139">
    <property type="term" value="C:Golgi membrane"/>
    <property type="evidence" value="ECO:0007669"/>
    <property type="project" value="UniProtKB-SubCell"/>
</dbReference>
<dbReference type="STRING" id="307507.A0A2V0NXD8"/>
<keyword evidence="3 7" id="KW-0812">Transmembrane</keyword>
<organism evidence="9 10">
    <name type="scientific">Raphidocelis subcapitata</name>
    <dbReference type="NCBI Taxonomy" id="307507"/>
    <lineage>
        <taxon>Eukaryota</taxon>
        <taxon>Viridiplantae</taxon>
        <taxon>Chlorophyta</taxon>
        <taxon>core chlorophytes</taxon>
        <taxon>Chlorophyceae</taxon>
        <taxon>CS clade</taxon>
        <taxon>Sphaeropleales</taxon>
        <taxon>Selenastraceae</taxon>
        <taxon>Raphidocelis</taxon>
    </lineage>
</organism>
<comment type="similarity">
    <text evidence="7">Belongs to the PGAP3 family.</text>
</comment>
<evidence type="ECO:0000256" key="2">
    <source>
        <dbReference type="ARBA" id="ARBA00022502"/>
    </source>
</evidence>
<feature type="region of interest" description="Disordered" evidence="8">
    <location>
        <begin position="413"/>
        <end position="444"/>
    </location>
</feature>
<dbReference type="InterPro" id="IPR007217">
    <property type="entry name" value="Per1-like"/>
</dbReference>
<dbReference type="InParanoid" id="A0A2V0NXD8"/>
<dbReference type="PANTHER" id="PTHR13148">
    <property type="entry name" value="PER1-RELATED"/>
    <property type="match status" value="1"/>
</dbReference>
<keyword evidence="10" id="KW-1185">Reference proteome</keyword>
<dbReference type="EMBL" id="BDRX01000015">
    <property type="protein sequence ID" value="GBF90233.1"/>
    <property type="molecule type" value="Genomic_DNA"/>
</dbReference>
<feature type="transmembrane region" description="Helical" evidence="7">
    <location>
        <begin position="272"/>
        <end position="288"/>
    </location>
</feature>
<evidence type="ECO:0000313" key="10">
    <source>
        <dbReference type="Proteomes" id="UP000247498"/>
    </source>
</evidence>